<evidence type="ECO:0000313" key="3">
    <source>
        <dbReference type="EMBL" id="OXA48804.1"/>
    </source>
</evidence>
<feature type="region of interest" description="Disordered" evidence="1">
    <location>
        <begin position="185"/>
        <end position="220"/>
    </location>
</feature>
<accession>A0A226DVG5</accession>
<feature type="domain" description="Type VII secretion system protein EssD-like" evidence="2">
    <location>
        <begin position="45"/>
        <end position="139"/>
    </location>
</feature>
<dbReference type="EMBL" id="LNIX01000011">
    <property type="protein sequence ID" value="OXA48804.1"/>
    <property type="molecule type" value="Genomic_DNA"/>
</dbReference>
<dbReference type="Proteomes" id="UP000198287">
    <property type="component" value="Unassembled WGS sequence"/>
</dbReference>
<dbReference type="InterPro" id="IPR044929">
    <property type="entry name" value="DNA/RNA_non-sp_Endonuclease_sf"/>
</dbReference>
<gene>
    <name evidence="3" type="ORF">Fcan01_16212</name>
</gene>
<evidence type="ECO:0000256" key="1">
    <source>
        <dbReference type="SAM" id="MobiDB-lite"/>
    </source>
</evidence>
<dbReference type="Pfam" id="PF13930">
    <property type="entry name" value="Endonuclea_NS_2"/>
    <property type="match status" value="1"/>
</dbReference>
<comment type="caution">
    <text evidence="3">The sequence shown here is derived from an EMBL/GenBank/DDBJ whole genome shotgun (WGS) entry which is preliminary data.</text>
</comment>
<protein>
    <recommendedName>
        <fullName evidence="2">Type VII secretion system protein EssD-like domain-containing protein</fullName>
    </recommendedName>
</protein>
<organism evidence="3 4">
    <name type="scientific">Folsomia candida</name>
    <name type="common">Springtail</name>
    <dbReference type="NCBI Taxonomy" id="158441"/>
    <lineage>
        <taxon>Eukaryota</taxon>
        <taxon>Metazoa</taxon>
        <taxon>Ecdysozoa</taxon>
        <taxon>Arthropoda</taxon>
        <taxon>Hexapoda</taxon>
        <taxon>Collembola</taxon>
        <taxon>Entomobryomorpha</taxon>
        <taxon>Isotomoidea</taxon>
        <taxon>Isotomidae</taxon>
        <taxon>Proisotominae</taxon>
        <taxon>Folsomia</taxon>
    </lineage>
</organism>
<evidence type="ECO:0000259" key="2">
    <source>
        <dbReference type="Pfam" id="PF13930"/>
    </source>
</evidence>
<name>A0A226DVG5_FOLCA</name>
<keyword evidence="4" id="KW-1185">Reference proteome</keyword>
<feature type="compositionally biased region" description="Polar residues" evidence="1">
    <location>
        <begin position="185"/>
        <end position="202"/>
    </location>
</feature>
<dbReference type="Gene3D" id="3.40.570.10">
    <property type="entry name" value="Extracellular Endonuclease, subunit A"/>
    <property type="match status" value="1"/>
</dbReference>
<dbReference type="InterPro" id="IPR044927">
    <property type="entry name" value="Endonuclea_NS_2"/>
</dbReference>
<feature type="compositionally biased region" description="Basic and acidic residues" evidence="1">
    <location>
        <begin position="207"/>
        <end position="220"/>
    </location>
</feature>
<dbReference type="AlphaFoldDB" id="A0A226DVG5"/>
<evidence type="ECO:0000313" key="4">
    <source>
        <dbReference type="Proteomes" id="UP000198287"/>
    </source>
</evidence>
<sequence>MQDVRVMLSVDTFNCIGVIDSGKLIAQGSWKLDQMITGNVSRRSQRREEGKGRLTGEHTGSKIYDAGHILGKQLGGSATDSKDMYQNIVPMHKDQNRKVFNPFEGRARKSAEECYSKNCEVKYKVEIFYFEDLTHAEKAFVKNNKANLCGSRSCVPCKFKASYTRIVKDRASGIRAESEDLTFYNFPSETDNDKNPSNQSDVNKAYHTNELRNPQRERCH</sequence>
<proteinExistence type="predicted"/>
<reference evidence="3 4" key="1">
    <citation type="submission" date="2015-12" db="EMBL/GenBank/DDBJ databases">
        <title>The genome of Folsomia candida.</title>
        <authorList>
            <person name="Faddeeva A."/>
            <person name="Derks M.F."/>
            <person name="Anvar Y."/>
            <person name="Smit S."/>
            <person name="Van Straalen N."/>
            <person name="Roelofs D."/>
        </authorList>
    </citation>
    <scope>NUCLEOTIDE SEQUENCE [LARGE SCALE GENOMIC DNA]</scope>
    <source>
        <strain evidence="3 4">VU population</strain>
        <tissue evidence="3">Whole body</tissue>
    </source>
</reference>